<dbReference type="KEGG" id="fla:SY85_08345"/>
<dbReference type="SUPFAM" id="SSF49299">
    <property type="entry name" value="PKD domain"/>
    <property type="match status" value="2"/>
</dbReference>
<evidence type="ECO:0000313" key="3">
    <source>
        <dbReference type="EMBL" id="ANE50506.1"/>
    </source>
</evidence>
<feature type="domain" description="PKD" evidence="2">
    <location>
        <begin position="318"/>
        <end position="369"/>
    </location>
</feature>
<feature type="chain" id="PRO_5008001144" description="PKD domain-containing protein" evidence="1">
    <location>
        <begin position="20"/>
        <end position="876"/>
    </location>
</feature>
<gene>
    <name evidence="3" type="ORF">SY85_08345</name>
</gene>
<reference evidence="3 4" key="2">
    <citation type="journal article" date="2016" name="Int. J. Syst. Evol. Microbiol.">
        <title>Flavisolibacter tropicus sp. nov., isolated from tropical soil.</title>
        <authorList>
            <person name="Lee J.J."/>
            <person name="Kang M.S."/>
            <person name="Kim G.S."/>
            <person name="Lee C.S."/>
            <person name="Lim S."/>
            <person name="Lee J."/>
            <person name="Roh S.H."/>
            <person name="Kang H."/>
            <person name="Ha J.M."/>
            <person name="Bae S."/>
            <person name="Jung H.Y."/>
            <person name="Kim M.K."/>
        </authorList>
    </citation>
    <scope>NUCLEOTIDE SEQUENCE [LARGE SCALE GENOMIC DNA]</scope>
    <source>
        <strain evidence="3 4">LCS9</strain>
    </source>
</reference>
<dbReference type="OrthoDB" id="1490014at2"/>
<keyword evidence="1" id="KW-0732">Signal</keyword>
<dbReference type="Gene3D" id="2.60.40.10">
    <property type="entry name" value="Immunoglobulins"/>
    <property type="match status" value="2"/>
</dbReference>
<proteinExistence type="predicted"/>
<dbReference type="Pfam" id="PF18911">
    <property type="entry name" value="PKD_4"/>
    <property type="match status" value="1"/>
</dbReference>
<dbReference type="SMART" id="SM00089">
    <property type="entry name" value="PKD"/>
    <property type="match status" value="2"/>
</dbReference>
<organism evidence="3 4">
    <name type="scientific">Flavisolibacter tropicus</name>
    <dbReference type="NCBI Taxonomy" id="1492898"/>
    <lineage>
        <taxon>Bacteria</taxon>
        <taxon>Pseudomonadati</taxon>
        <taxon>Bacteroidota</taxon>
        <taxon>Chitinophagia</taxon>
        <taxon>Chitinophagales</taxon>
        <taxon>Chitinophagaceae</taxon>
        <taxon>Flavisolibacter</taxon>
    </lineage>
</organism>
<dbReference type="EMBL" id="CP011390">
    <property type="protein sequence ID" value="ANE50506.1"/>
    <property type="molecule type" value="Genomic_DNA"/>
</dbReference>
<evidence type="ECO:0000259" key="2">
    <source>
        <dbReference type="PROSITE" id="PS50093"/>
    </source>
</evidence>
<feature type="domain" description="PKD" evidence="2">
    <location>
        <begin position="419"/>
        <end position="470"/>
    </location>
</feature>
<sequence length="876" mass="94231">MRKAFFILILLCSSSMAFADHLKGGFFTYQYLGPGASAGGSRFSITLTLYMDCNARDGGQGSQVDPTLNFSFFDATSYALIKTINVPVSNKGNLIRGTDDQCISGNQAGCYYKVITYVLGEIDLPARAGGYTVSYQRCCRISGVDNIISSNTVGNTYSITIPSTAALVSTNSSATFQVNDTAVVCANTPFTIPFSAMDPDGDQLRYEFCSANSGGSTSVPAPDPAAPPPYSDVNYSSGFSGSQPMGPDVTIDPVTGVITGIAPSIRNSGEFVVTVCVTELRNGVPVGKTRKELHVKVGNCNSTKPTLEKEYVNCDNPTLTFENKTPSSEIKTYDWDFGVDGITTDVSNQTKPTYTYPTPGTYTVTVVTNKGQLCSETTTAQVKVYPGFSADFKVDGICIQKPTQFTDQTVAQHGVVNKWSWDFGETTSQTDISTAPSPSYQYPLAGIKSVRLIAGSSVGCLDTAIKQIEIFEKPPLRVLTKDTLMCKGDTTQLGAFGNGNFTWTPLSNIQNASTATPSVWPITTTTYQVELNDNGCINTDSIRVRVVNFVTLQAMNDTTICLKDSVQLNANTNGLRMLWTPSGEIDDPTIVNPKAKPTSSSTTYTITARIGRCVDTDDVIVKTVPYPLVDAGEDATICYDTPIQLSGTTNGAQYSWSPANALSNPTVLNPIARPLSSIEYVLTAQNPTSGCPKPNYDTVLINVLPQIIPSAGNDTAVVVGQSLQLLASGGESYVWSPATNLSSTTIPNPVGVYDGSFESIRYKVIARVGPCEDSAYVRVRIFKTPPQIFVPTAFTPNNDGKNDVIRPVAVGMTQMEYFRIFNRWGQLVYSSSVPNEGWDGKLNGKEQGSGVYVWMVKGVDFAGKEFFAKGTVTLIR</sequence>
<reference evidence="4" key="1">
    <citation type="submission" date="2015-01" db="EMBL/GenBank/DDBJ databases">
        <title>Flavisolibacter sp./LCS9/ whole genome sequencing.</title>
        <authorList>
            <person name="Kim M.K."/>
            <person name="Srinivasan S."/>
            <person name="Lee J.-J."/>
        </authorList>
    </citation>
    <scope>NUCLEOTIDE SEQUENCE [LARGE SCALE GENOMIC DNA]</scope>
    <source>
        <strain evidence="4">LCS9</strain>
    </source>
</reference>
<evidence type="ECO:0000313" key="4">
    <source>
        <dbReference type="Proteomes" id="UP000077177"/>
    </source>
</evidence>
<keyword evidence="4" id="KW-1185">Reference proteome</keyword>
<dbReference type="AlphaFoldDB" id="A0A172TU49"/>
<dbReference type="CDD" id="cd00146">
    <property type="entry name" value="PKD"/>
    <property type="match status" value="1"/>
</dbReference>
<dbReference type="InterPro" id="IPR026341">
    <property type="entry name" value="T9SS_type_B"/>
</dbReference>
<dbReference type="Pfam" id="PF13585">
    <property type="entry name" value="CHU_C"/>
    <property type="match status" value="1"/>
</dbReference>
<name>A0A172TU49_9BACT</name>
<dbReference type="PATRIC" id="fig|1492898.3.peg.1794"/>
<dbReference type="NCBIfam" id="TIGR04131">
    <property type="entry name" value="Bac_Flav_CTERM"/>
    <property type="match status" value="1"/>
</dbReference>
<dbReference type="InterPro" id="IPR013783">
    <property type="entry name" value="Ig-like_fold"/>
</dbReference>
<feature type="signal peptide" evidence="1">
    <location>
        <begin position="1"/>
        <end position="19"/>
    </location>
</feature>
<protein>
    <recommendedName>
        <fullName evidence="2">PKD domain-containing protein</fullName>
    </recommendedName>
</protein>
<dbReference type="InterPro" id="IPR035986">
    <property type="entry name" value="PKD_dom_sf"/>
</dbReference>
<evidence type="ECO:0000256" key="1">
    <source>
        <dbReference type="SAM" id="SignalP"/>
    </source>
</evidence>
<dbReference type="RefSeq" id="WP_066403466.1">
    <property type="nucleotide sequence ID" value="NZ_CP011390.1"/>
</dbReference>
<accession>A0A172TU49</accession>
<dbReference type="InterPro" id="IPR000601">
    <property type="entry name" value="PKD_dom"/>
</dbReference>
<dbReference type="PROSITE" id="PS50093">
    <property type="entry name" value="PKD"/>
    <property type="match status" value="2"/>
</dbReference>
<dbReference type="STRING" id="1492898.SY85_08345"/>
<dbReference type="Proteomes" id="UP000077177">
    <property type="component" value="Chromosome"/>
</dbReference>
<dbReference type="InterPro" id="IPR022409">
    <property type="entry name" value="PKD/Chitinase_dom"/>
</dbReference>